<keyword evidence="4" id="KW-1185">Reference proteome</keyword>
<feature type="transmembrane region" description="Helical" evidence="1">
    <location>
        <begin position="196"/>
        <end position="217"/>
    </location>
</feature>
<evidence type="ECO:0000313" key="4">
    <source>
        <dbReference type="Proteomes" id="UP000011758"/>
    </source>
</evidence>
<protein>
    <recommendedName>
        <fullName evidence="2">Phosphatidic acid phosphatase type 2/haloperoxidase domain-containing protein</fullName>
    </recommendedName>
</protein>
<comment type="caution">
    <text evidence="3">The sequence shown here is derived from an EMBL/GenBank/DDBJ whole genome shotgun (WGS) entry which is preliminary data.</text>
</comment>
<feature type="transmembrane region" description="Helical" evidence="1">
    <location>
        <begin position="145"/>
        <end position="162"/>
    </location>
</feature>
<dbReference type="PATRIC" id="fig|999415.3.peg.1712"/>
<accession>M2NCW3</accession>
<dbReference type="InterPro" id="IPR000326">
    <property type="entry name" value="PAP2/HPO"/>
</dbReference>
<dbReference type="EMBL" id="AGEJ01000025">
    <property type="protein sequence ID" value="EMD16013.1"/>
    <property type="molecule type" value="Genomic_DNA"/>
</dbReference>
<dbReference type="SUPFAM" id="SSF48317">
    <property type="entry name" value="Acid phosphatase/Vanadium-dependent haloperoxidase"/>
    <property type="match status" value="1"/>
</dbReference>
<gene>
    <name evidence="3" type="ORF">HMPREF9943_01685</name>
</gene>
<dbReference type="Gene3D" id="1.20.144.10">
    <property type="entry name" value="Phosphatidic acid phosphatase type 2/haloperoxidase"/>
    <property type="match status" value="1"/>
</dbReference>
<organism evidence="3 4">
    <name type="scientific">Eggerthia catenaformis OT 569 = DSM 20559</name>
    <dbReference type="NCBI Taxonomy" id="999415"/>
    <lineage>
        <taxon>Bacteria</taxon>
        <taxon>Bacillati</taxon>
        <taxon>Bacillota</taxon>
        <taxon>Erysipelotrichia</taxon>
        <taxon>Erysipelotrichales</taxon>
        <taxon>Coprobacillaceae</taxon>
        <taxon>Eggerthia</taxon>
    </lineage>
</organism>
<keyword evidence="1" id="KW-0812">Transmembrane</keyword>
<keyword evidence="1" id="KW-1133">Transmembrane helix</keyword>
<feature type="transmembrane region" description="Helical" evidence="1">
    <location>
        <begin position="171"/>
        <end position="190"/>
    </location>
</feature>
<dbReference type="STRING" id="999415.HMPREF9943_01685"/>
<dbReference type="Proteomes" id="UP000011758">
    <property type="component" value="Unassembled WGS sequence"/>
</dbReference>
<feature type="transmembrane region" description="Helical" evidence="1">
    <location>
        <begin position="21"/>
        <end position="40"/>
    </location>
</feature>
<keyword evidence="1" id="KW-0472">Membrane</keyword>
<dbReference type="InterPro" id="IPR036938">
    <property type="entry name" value="PAP2/HPO_sf"/>
</dbReference>
<dbReference type="AlphaFoldDB" id="M2NCW3"/>
<sequence length="228" mass="27072">MLVWAKGDYMNKLKELINKYKHVWIVVVYFIFYLPWYFGIQQRDPSRFFDMHVTLDSMISFKPIFIFAYMYWFIFVAATFLFVFFYDKDEFYKCCAFMFGGMTICLIIFTFFPTTFDYRPAVISGNYLERFFLNIVYTADKPTNVFPSIHVLNSIGCAIVLIKSKYFKNNYLMYTFAIMSAVIITLSTMFVKQHSIMDALAAGIISVILYYLVYVVFDGYLKREHHES</sequence>
<name>M2NCW3_9FIRM</name>
<dbReference type="BioCyc" id="ECAT999415-HMP:GTTI-1747-MONOMER"/>
<dbReference type="Pfam" id="PF01569">
    <property type="entry name" value="PAP2"/>
    <property type="match status" value="1"/>
</dbReference>
<reference evidence="3 4" key="1">
    <citation type="submission" date="2013-02" db="EMBL/GenBank/DDBJ databases">
        <title>The Genome Sequence of Lactobacillus catenaformis F0143.</title>
        <authorList>
            <consortium name="The Broad Institute Genome Sequencing Platform"/>
            <person name="Earl A."/>
            <person name="Ward D."/>
            <person name="Feldgarden M."/>
            <person name="Gevers D."/>
            <person name="Izard J."/>
            <person name="Blanton J.M."/>
            <person name="Mathney J."/>
            <person name="Dewhirst F.E."/>
            <person name="Young S.K."/>
            <person name="Zeng Q."/>
            <person name="Gargeya S."/>
            <person name="Fitzgerald M."/>
            <person name="Haas B."/>
            <person name="Abouelleil A."/>
            <person name="Alvarado L."/>
            <person name="Arachchi H.M."/>
            <person name="Berlin A."/>
            <person name="Chapman S.B."/>
            <person name="Gearin G."/>
            <person name="Goldberg J."/>
            <person name="Griggs A."/>
            <person name="Gujja S."/>
            <person name="Hansen M."/>
            <person name="Heiman D."/>
            <person name="Howarth C."/>
            <person name="Larimer J."/>
            <person name="Lui A."/>
            <person name="MacDonald P.J.P."/>
            <person name="McCowen C."/>
            <person name="Montmayeur A."/>
            <person name="Murphy C."/>
            <person name="Neiman D."/>
            <person name="Pearson M."/>
            <person name="Priest M."/>
            <person name="Roberts A."/>
            <person name="Saif S."/>
            <person name="Shea T."/>
            <person name="Sisk P."/>
            <person name="Stolte C."/>
            <person name="Sykes S."/>
            <person name="Wortman J."/>
            <person name="Nusbaum C."/>
            <person name="Birren B."/>
        </authorList>
    </citation>
    <scope>NUCLEOTIDE SEQUENCE [LARGE SCALE GENOMIC DNA]</scope>
    <source>
        <strain evidence="3 4">OT 569</strain>
    </source>
</reference>
<feature type="domain" description="Phosphatidic acid phosphatase type 2/haloperoxidase" evidence="2">
    <location>
        <begin position="137"/>
        <end position="217"/>
    </location>
</feature>
<evidence type="ECO:0000259" key="2">
    <source>
        <dbReference type="Pfam" id="PF01569"/>
    </source>
</evidence>
<proteinExistence type="predicted"/>
<dbReference type="eggNOG" id="COG0671">
    <property type="taxonomic scope" value="Bacteria"/>
</dbReference>
<evidence type="ECO:0000256" key="1">
    <source>
        <dbReference type="SAM" id="Phobius"/>
    </source>
</evidence>
<feature type="transmembrane region" description="Helical" evidence="1">
    <location>
        <begin position="91"/>
        <end position="112"/>
    </location>
</feature>
<feature type="transmembrane region" description="Helical" evidence="1">
    <location>
        <begin position="60"/>
        <end position="84"/>
    </location>
</feature>
<evidence type="ECO:0000313" key="3">
    <source>
        <dbReference type="EMBL" id="EMD16013.1"/>
    </source>
</evidence>